<dbReference type="GO" id="GO:0010230">
    <property type="term" value="P:alternative respiration"/>
    <property type="evidence" value="ECO:0007669"/>
    <property type="project" value="TreeGrafter"/>
</dbReference>
<sequence>MTIFYAGQVIVIDHFPDGKAKEVIWDNQYDLMTLLALKKGSHDLNRGIRESLKKDGKSSSMAAKKVEKGDVVVSSYWGISKPKIIREDGTEWPWNYFMPWETYRADLSIDLGKRQFSKTFIDKVAYRTVKLLRFPTIVFFQKQYGCRAVMLETVGTKLLMVFAYKNGRIFTFKYFGCGGTLVAGVVAGAAFGVGTRIWKQVDVTTGLFLYVCPICKELYICLMQIRMGEQANYS</sequence>
<dbReference type="OrthoDB" id="16906at2759"/>
<feature type="domain" description="Tify" evidence="1">
    <location>
        <begin position="1"/>
        <end position="29"/>
    </location>
</feature>
<keyword evidence="3" id="KW-1185">Reference proteome</keyword>
<name>A0A830CNM9_9LAMI</name>
<dbReference type="InterPro" id="IPR010399">
    <property type="entry name" value="Tify_dom"/>
</dbReference>
<dbReference type="PANTHER" id="PTHR31803">
    <property type="entry name" value="ALTERNATIVE OXIDASE"/>
    <property type="match status" value="1"/>
</dbReference>
<accession>A0A830CNM9</accession>
<comment type="caution">
    <text evidence="2">The sequence shown here is derived from an EMBL/GenBank/DDBJ whole genome shotgun (WGS) entry which is preliminary data.</text>
</comment>
<dbReference type="InterPro" id="IPR002680">
    <property type="entry name" value="AOX"/>
</dbReference>
<dbReference type="GO" id="GO:0009916">
    <property type="term" value="F:alternative oxidase activity"/>
    <property type="evidence" value="ECO:0007669"/>
    <property type="project" value="InterPro"/>
</dbReference>
<protein>
    <submittedName>
        <fullName evidence="2">Ubiquinol oxidase mitochondrial</fullName>
    </submittedName>
</protein>
<reference evidence="2" key="1">
    <citation type="submission" date="2020-07" db="EMBL/GenBank/DDBJ databases">
        <title>Ethylene signaling mediates host invasion by parasitic plants.</title>
        <authorList>
            <person name="Yoshida S."/>
        </authorList>
    </citation>
    <scope>NUCLEOTIDE SEQUENCE</scope>
    <source>
        <strain evidence="2">Okayama</strain>
    </source>
</reference>
<dbReference type="AlphaFoldDB" id="A0A830CNM9"/>
<organism evidence="2 3">
    <name type="scientific">Phtheirospermum japonicum</name>
    <dbReference type="NCBI Taxonomy" id="374723"/>
    <lineage>
        <taxon>Eukaryota</taxon>
        <taxon>Viridiplantae</taxon>
        <taxon>Streptophyta</taxon>
        <taxon>Embryophyta</taxon>
        <taxon>Tracheophyta</taxon>
        <taxon>Spermatophyta</taxon>
        <taxon>Magnoliopsida</taxon>
        <taxon>eudicotyledons</taxon>
        <taxon>Gunneridae</taxon>
        <taxon>Pentapetalae</taxon>
        <taxon>asterids</taxon>
        <taxon>lamiids</taxon>
        <taxon>Lamiales</taxon>
        <taxon>Orobanchaceae</taxon>
        <taxon>Orobanchaceae incertae sedis</taxon>
        <taxon>Phtheirospermum</taxon>
    </lineage>
</organism>
<evidence type="ECO:0000259" key="1">
    <source>
        <dbReference type="PROSITE" id="PS51320"/>
    </source>
</evidence>
<dbReference type="Pfam" id="PF06200">
    <property type="entry name" value="tify"/>
    <property type="match status" value="1"/>
</dbReference>
<proteinExistence type="predicted"/>
<dbReference type="PROSITE" id="PS51320">
    <property type="entry name" value="TIFY"/>
    <property type="match status" value="1"/>
</dbReference>
<dbReference type="GO" id="GO:0005739">
    <property type="term" value="C:mitochondrion"/>
    <property type="evidence" value="ECO:0007669"/>
    <property type="project" value="TreeGrafter"/>
</dbReference>
<dbReference type="PANTHER" id="PTHR31803:SF6">
    <property type="entry name" value="UBIQUINOL OXIDASE 2, MITOCHONDRIAL"/>
    <property type="match status" value="1"/>
</dbReference>
<dbReference type="Proteomes" id="UP000653305">
    <property type="component" value="Unassembled WGS sequence"/>
</dbReference>
<evidence type="ECO:0000313" key="2">
    <source>
        <dbReference type="EMBL" id="GFP99832.1"/>
    </source>
</evidence>
<evidence type="ECO:0000313" key="3">
    <source>
        <dbReference type="Proteomes" id="UP000653305"/>
    </source>
</evidence>
<dbReference type="EMBL" id="BMAC01000590">
    <property type="protein sequence ID" value="GFP99832.1"/>
    <property type="molecule type" value="Genomic_DNA"/>
</dbReference>
<gene>
    <name evidence="2" type="ORF">PHJA_002127300</name>
</gene>